<dbReference type="GO" id="GO:0005509">
    <property type="term" value="F:calcium ion binding"/>
    <property type="evidence" value="ECO:0007669"/>
    <property type="project" value="InterPro"/>
</dbReference>
<dbReference type="Gene3D" id="1.10.238.10">
    <property type="entry name" value="EF-hand"/>
    <property type="match status" value="1"/>
</dbReference>
<keyword evidence="7" id="KW-1185">Reference proteome</keyword>
<dbReference type="Proteomes" id="UP000193495">
    <property type="component" value="Unassembled WGS sequence"/>
</dbReference>
<dbReference type="SUPFAM" id="SSF47473">
    <property type="entry name" value="EF-hand"/>
    <property type="match status" value="1"/>
</dbReference>
<dbReference type="InterPro" id="IPR011992">
    <property type="entry name" value="EF-hand-dom_pair"/>
</dbReference>
<dbReference type="EMBL" id="PYGB01000007">
    <property type="protein sequence ID" value="PSK85897.1"/>
    <property type="molecule type" value="Genomic_DNA"/>
</dbReference>
<evidence type="ECO:0000259" key="3">
    <source>
        <dbReference type="PROSITE" id="PS50222"/>
    </source>
</evidence>
<dbReference type="Proteomes" id="UP000240624">
    <property type="component" value="Unassembled WGS sequence"/>
</dbReference>
<accession>A0A1X6ZP26</accession>
<evidence type="ECO:0000313" key="6">
    <source>
        <dbReference type="Proteomes" id="UP000193495"/>
    </source>
</evidence>
<proteinExistence type="predicted"/>
<dbReference type="PROSITE" id="PS50222">
    <property type="entry name" value="EF_HAND_2"/>
    <property type="match status" value="1"/>
</dbReference>
<feature type="signal peptide" evidence="2">
    <location>
        <begin position="1"/>
        <end position="24"/>
    </location>
</feature>
<dbReference type="SMART" id="SM00054">
    <property type="entry name" value="EFh"/>
    <property type="match status" value="2"/>
</dbReference>
<feature type="compositionally biased region" description="Low complexity" evidence="1">
    <location>
        <begin position="28"/>
        <end position="38"/>
    </location>
</feature>
<protein>
    <submittedName>
        <fullName evidence="4">Ca2+-binding EF-hand superfamily protein</fullName>
    </submittedName>
    <submittedName>
        <fullName evidence="5">EF hand</fullName>
    </submittedName>
</protein>
<evidence type="ECO:0000256" key="1">
    <source>
        <dbReference type="SAM" id="MobiDB-lite"/>
    </source>
</evidence>
<feature type="domain" description="EF-hand" evidence="3">
    <location>
        <begin position="125"/>
        <end position="160"/>
    </location>
</feature>
<reference evidence="5 6" key="1">
    <citation type="submission" date="2017-03" db="EMBL/GenBank/DDBJ databases">
        <authorList>
            <person name="Afonso C.L."/>
            <person name="Miller P.J."/>
            <person name="Scott M.A."/>
            <person name="Spackman E."/>
            <person name="Goraichik I."/>
            <person name="Dimitrov K.M."/>
            <person name="Suarez D.L."/>
            <person name="Swayne D.E."/>
        </authorList>
    </citation>
    <scope>NUCLEOTIDE SEQUENCE [LARGE SCALE GENOMIC DNA]</scope>
    <source>
        <strain evidence="5 6">CECT 8367</strain>
    </source>
</reference>
<name>A0A1X6ZP26_9RHOB</name>
<feature type="chain" id="PRO_5044568312" evidence="2">
    <location>
        <begin position="25"/>
        <end position="177"/>
    </location>
</feature>
<gene>
    <name evidence="4" type="ORF">CLV79_107127</name>
    <name evidence="5" type="ORF">LOS8367_02613</name>
</gene>
<evidence type="ECO:0000313" key="5">
    <source>
        <dbReference type="EMBL" id="SLN55364.1"/>
    </source>
</evidence>
<reference evidence="4 7" key="2">
    <citation type="submission" date="2018-03" db="EMBL/GenBank/DDBJ databases">
        <title>Genomic Encyclopedia of Archaeal and Bacterial Type Strains, Phase II (KMG-II): from individual species to whole genera.</title>
        <authorList>
            <person name="Goeker M."/>
        </authorList>
    </citation>
    <scope>NUCLEOTIDE SEQUENCE [LARGE SCALE GENOMIC DNA]</scope>
    <source>
        <strain evidence="4 7">DSM 29956</strain>
    </source>
</reference>
<evidence type="ECO:0000313" key="4">
    <source>
        <dbReference type="EMBL" id="PSK85897.1"/>
    </source>
</evidence>
<organism evidence="5 6">
    <name type="scientific">Limimaricola soesokkakensis</name>
    <dbReference type="NCBI Taxonomy" id="1343159"/>
    <lineage>
        <taxon>Bacteria</taxon>
        <taxon>Pseudomonadati</taxon>
        <taxon>Pseudomonadota</taxon>
        <taxon>Alphaproteobacteria</taxon>
        <taxon>Rhodobacterales</taxon>
        <taxon>Paracoccaceae</taxon>
        <taxon>Limimaricola</taxon>
    </lineage>
</organism>
<dbReference type="InterPro" id="IPR018247">
    <property type="entry name" value="EF_Hand_1_Ca_BS"/>
</dbReference>
<dbReference type="EMBL" id="FWFY01000008">
    <property type="protein sequence ID" value="SLN55364.1"/>
    <property type="molecule type" value="Genomic_DNA"/>
</dbReference>
<dbReference type="PROSITE" id="PS00018">
    <property type="entry name" value="EF_HAND_1"/>
    <property type="match status" value="2"/>
</dbReference>
<dbReference type="InterPro" id="IPR002048">
    <property type="entry name" value="EF_hand_dom"/>
</dbReference>
<evidence type="ECO:0000256" key="2">
    <source>
        <dbReference type="SAM" id="SignalP"/>
    </source>
</evidence>
<feature type="region of interest" description="Disordered" evidence="1">
    <location>
        <begin position="28"/>
        <end position="47"/>
    </location>
</feature>
<dbReference type="Pfam" id="PF13202">
    <property type="entry name" value="EF-hand_5"/>
    <property type="match status" value="2"/>
</dbReference>
<sequence>MTPKTLLPAAFLVTALLGAGAAIATAQSQPAAEAPESATTQSPERPGVIKRIRAGFGGKGGPRHHGRRGGPMMLQQIIEQADTNEDGALTRAEIDAFRAAQVESADASGDGALEIAEFETLYNAFTRERMVDAFQALDADGDGRISEAEMESRIDRLVSRLDRDGDGAIGPADRSRR</sequence>
<dbReference type="AlphaFoldDB" id="A0A1X6ZP26"/>
<evidence type="ECO:0000313" key="7">
    <source>
        <dbReference type="Proteomes" id="UP000240624"/>
    </source>
</evidence>
<dbReference type="RefSeq" id="WP_085896937.1">
    <property type="nucleotide sequence ID" value="NZ_FWFY01000008.1"/>
</dbReference>
<keyword evidence="2" id="KW-0732">Signal</keyword>